<evidence type="ECO:0000313" key="3">
    <source>
        <dbReference type="EMBL" id="QGW27312.1"/>
    </source>
</evidence>
<dbReference type="Proteomes" id="UP000426027">
    <property type="component" value="Chromosome"/>
</dbReference>
<feature type="compositionally biased region" description="Polar residues" evidence="1">
    <location>
        <begin position="88"/>
        <end position="105"/>
    </location>
</feature>
<feature type="region of interest" description="Disordered" evidence="1">
    <location>
        <begin position="165"/>
        <end position="223"/>
    </location>
</feature>
<dbReference type="EMBL" id="CP046566">
    <property type="protein sequence ID" value="QGW27312.1"/>
    <property type="molecule type" value="Genomic_DNA"/>
</dbReference>
<keyword evidence="2" id="KW-1133">Transmembrane helix</keyword>
<feature type="transmembrane region" description="Helical" evidence="2">
    <location>
        <begin position="61"/>
        <end position="81"/>
    </location>
</feature>
<feature type="region of interest" description="Disordered" evidence="1">
    <location>
        <begin position="88"/>
        <end position="137"/>
    </location>
</feature>
<evidence type="ECO:0000313" key="4">
    <source>
        <dbReference type="Proteomes" id="UP000426027"/>
    </source>
</evidence>
<keyword evidence="2" id="KW-0812">Transmembrane</keyword>
<organism evidence="3 4">
    <name type="scientific">Phnomibacter ginsenosidimutans</name>
    <dbReference type="NCBI Taxonomy" id="2676868"/>
    <lineage>
        <taxon>Bacteria</taxon>
        <taxon>Pseudomonadati</taxon>
        <taxon>Bacteroidota</taxon>
        <taxon>Chitinophagia</taxon>
        <taxon>Chitinophagales</taxon>
        <taxon>Chitinophagaceae</taxon>
        <taxon>Phnomibacter</taxon>
    </lineage>
</organism>
<dbReference type="KEGG" id="fls:GLV81_03595"/>
<gene>
    <name evidence="3" type="ORF">GLV81_03595</name>
</gene>
<keyword evidence="2" id="KW-0472">Membrane</keyword>
<proteinExistence type="predicted"/>
<reference evidence="3 4" key="1">
    <citation type="submission" date="2019-11" db="EMBL/GenBank/DDBJ databases">
        <authorList>
            <person name="Im W.T."/>
        </authorList>
    </citation>
    <scope>NUCLEOTIDE SEQUENCE [LARGE SCALE GENOMIC DNA]</scope>
    <source>
        <strain evidence="3 4">SB-02</strain>
    </source>
</reference>
<dbReference type="AlphaFoldDB" id="A0A6I6GK76"/>
<accession>A0A6I6GK76</accession>
<feature type="compositionally biased region" description="Polar residues" evidence="1">
    <location>
        <begin position="165"/>
        <end position="181"/>
    </location>
</feature>
<dbReference type="RefSeq" id="WP_157476955.1">
    <property type="nucleotide sequence ID" value="NZ_CP046566.1"/>
</dbReference>
<sequence length="223" mass="23085">MNERQPYELLIAAKLEALPAMPAMADAIWARISRELDNDLPPDDPEPPAPPTSPAGTPTGALRWPGMAIVLIAAAGLWLWYQRSTPNHATAPASNSTPAVQTDTTVASPNPLAPVSASPPPANAVGTTALPESRPADTAVYNNNGLVLPPDLPASQDAANNAASLNNQPEKTTSGNPSTVPVASPPNLQPAAKNADTTAGKKPRGVPGINRNDYRIAPPKKDS</sequence>
<evidence type="ECO:0000256" key="1">
    <source>
        <dbReference type="SAM" id="MobiDB-lite"/>
    </source>
</evidence>
<feature type="region of interest" description="Disordered" evidence="1">
    <location>
        <begin position="36"/>
        <end position="60"/>
    </location>
</feature>
<feature type="compositionally biased region" description="Low complexity" evidence="1">
    <location>
        <begin position="106"/>
        <end position="116"/>
    </location>
</feature>
<evidence type="ECO:0000256" key="2">
    <source>
        <dbReference type="SAM" id="Phobius"/>
    </source>
</evidence>
<name>A0A6I6GK76_9BACT</name>
<keyword evidence="4" id="KW-1185">Reference proteome</keyword>
<protein>
    <submittedName>
        <fullName evidence="3">Uncharacterized protein</fullName>
    </submittedName>
</protein>